<dbReference type="Gene3D" id="3.40.50.410">
    <property type="entry name" value="von Willebrand factor, type A domain"/>
    <property type="match status" value="1"/>
</dbReference>
<dbReference type="InterPro" id="IPR011195">
    <property type="entry name" value="UCP010256"/>
</dbReference>
<dbReference type="SUPFAM" id="SSF53300">
    <property type="entry name" value="vWA-like"/>
    <property type="match status" value="1"/>
</dbReference>
<evidence type="ECO:0000259" key="2">
    <source>
        <dbReference type="SMART" id="SM00327"/>
    </source>
</evidence>
<evidence type="ECO:0000313" key="4">
    <source>
        <dbReference type="Proteomes" id="UP001367030"/>
    </source>
</evidence>
<dbReference type="Pfam" id="PF05762">
    <property type="entry name" value="VWA_CoxE"/>
    <property type="match status" value="1"/>
</dbReference>
<feature type="compositionally biased region" description="Polar residues" evidence="1">
    <location>
        <begin position="428"/>
        <end position="437"/>
    </location>
</feature>
<feature type="compositionally biased region" description="Basic and acidic residues" evidence="1">
    <location>
        <begin position="91"/>
        <end position="106"/>
    </location>
</feature>
<proteinExistence type="predicted"/>
<feature type="region of interest" description="Disordered" evidence="1">
    <location>
        <begin position="420"/>
        <end position="469"/>
    </location>
</feature>
<keyword evidence="4" id="KW-1185">Reference proteome</keyword>
<dbReference type="PANTHER" id="PTHR39338:SF6">
    <property type="entry name" value="BLL5662 PROTEIN"/>
    <property type="match status" value="1"/>
</dbReference>
<reference evidence="3 4" key="1">
    <citation type="submission" date="2024-03" db="EMBL/GenBank/DDBJ databases">
        <title>Novel species of the genus Variovorax.</title>
        <authorList>
            <person name="Liu Q."/>
            <person name="Xin Y.-H."/>
        </authorList>
    </citation>
    <scope>NUCLEOTIDE SEQUENCE [LARGE SCALE GENOMIC DNA]</scope>
    <source>
        <strain evidence="3 4">KACC 18901</strain>
    </source>
</reference>
<feature type="compositionally biased region" description="Polar residues" evidence="1">
    <location>
        <begin position="459"/>
        <end position="469"/>
    </location>
</feature>
<evidence type="ECO:0000313" key="3">
    <source>
        <dbReference type="EMBL" id="MEJ8859251.1"/>
    </source>
</evidence>
<comment type="caution">
    <text evidence="3">The sequence shown here is derived from an EMBL/GenBank/DDBJ whole genome shotgun (WGS) entry which is preliminary data.</text>
</comment>
<dbReference type="InterPro" id="IPR036465">
    <property type="entry name" value="vWFA_dom_sf"/>
</dbReference>
<dbReference type="PIRSF" id="PIRSF010256">
    <property type="entry name" value="CoxE_vWa"/>
    <property type="match status" value="1"/>
</dbReference>
<accession>A0ABU8XIB3</accession>
<dbReference type="EMBL" id="JBBKZS010000025">
    <property type="protein sequence ID" value="MEJ8859251.1"/>
    <property type="molecule type" value="Genomic_DNA"/>
</dbReference>
<feature type="region of interest" description="Disordered" evidence="1">
    <location>
        <begin position="88"/>
        <end position="132"/>
    </location>
</feature>
<dbReference type="RefSeq" id="WP_340339291.1">
    <property type="nucleotide sequence ID" value="NZ_JBBKZS010000025.1"/>
</dbReference>
<dbReference type="Proteomes" id="UP001367030">
    <property type="component" value="Unassembled WGS sequence"/>
</dbReference>
<evidence type="ECO:0000256" key="1">
    <source>
        <dbReference type="SAM" id="MobiDB-lite"/>
    </source>
</evidence>
<dbReference type="CDD" id="cd00198">
    <property type="entry name" value="vWFA"/>
    <property type="match status" value="1"/>
</dbReference>
<dbReference type="InterPro" id="IPR008912">
    <property type="entry name" value="Uncharacterised_CoxE"/>
</dbReference>
<gene>
    <name evidence="3" type="ORF">WKW79_32115</name>
</gene>
<organism evidence="3 4">
    <name type="scientific">Variovorax robiniae</name>
    <dbReference type="NCBI Taxonomy" id="1836199"/>
    <lineage>
        <taxon>Bacteria</taxon>
        <taxon>Pseudomonadati</taxon>
        <taxon>Pseudomonadota</taxon>
        <taxon>Betaproteobacteria</taxon>
        <taxon>Burkholderiales</taxon>
        <taxon>Comamonadaceae</taxon>
        <taxon>Variovorax</taxon>
    </lineage>
</organism>
<name>A0ABU8XIB3_9BURK</name>
<sequence length="469" mass="50929">MDRRKLSAANDLFGRLIGAFGHRLHAAGVPVDPDRSARFANAIALAEPDTVEKLYWIGRVTLLTAREQVAAFDRVFQQCFMEASTYAQTLDDERRPDEVTTNKPEESASDGDAGSSETGDAMSGASQSDPALQPDDLLTEAAAAAGDPSGESSGEDIPTDAVLRMSAEERLAVKDFAACTPAELAMLARAVEQLRVMPPLRCTSRTRSGRKGRGVDVRATIQLSCRTAGEPLILVRNERVMRARRVVLIADVSGSMESFARLYLHLMRGAVQALKAEAFVFATRLTRLTKVLGSQHPSAAYQRALEIAPDWAGGTRIGRALADFVDQHGRRGVARGAVVVIVSDGWETQDVRLVESSMHELSRLAHHIIWINPRKAAEGYQPLVGGMAAALPYVDTFVPGHTYRALEDVVAAISEATRRLGNRRTSPDHSTAAQRRQMTPVHVPSQAPGVRSKQVPVHPSTTPHRGSRR</sequence>
<dbReference type="PANTHER" id="PTHR39338">
    <property type="entry name" value="BLL5662 PROTEIN-RELATED"/>
    <property type="match status" value="1"/>
</dbReference>
<feature type="domain" description="VWFA" evidence="2">
    <location>
        <begin position="243"/>
        <end position="418"/>
    </location>
</feature>
<dbReference type="SMART" id="SM00327">
    <property type="entry name" value="VWA"/>
    <property type="match status" value="1"/>
</dbReference>
<dbReference type="InterPro" id="IPR002035">
    <property type="entry name" value="VWF_A"/>
</dbReference>
<protein>
    <submittedName>
        <fullName evidence="3">VWA domain-containing protein</fullName>
    </submittedName>
</protein>